<gene>
    <name evidence="5" type="ORF">H6G03_18075</name>
</gene>
<comment type="function">
    <text evidence="2">Controls heterocyst pattern formation.</text>
</comment>
<dbReference type="PIRSF" id="PIRSF005897">
    <property type="entry name" value="RR_PatA"/>
    <property type="match status" value="1"/>
</dbReference>
<proteinExistence type="evidence at transcript level"/>
<dbReference type="RefSeq" id="WP_190466274.1">
    <property type="nucleotide sequence ID" value="NZ_JACJPW010000045.1"/>
</dbReference>
<evidence type="ECO:0000256" key="1">
    <source>
        <dbReference type="ARBA" id="ARBA00022553"/>
    </source>
</evidence>
<dbReference type="PROSITE" id="PS50110">
    <property type="entry name" value="RESPONSE_REGULATORY"/>
    <property type="match status" value="1"/>
</dbReference>
<comment type="subcellular location">
    <subcellularLocation>
        <location evidence="2">Cell septum</location>
    </subcellularLocation>
</comment>
<comment type="induction">
    <text evidence="2">By nitrogen starvation.</text>
</comment>
<dbReference type="InterPro" id="IPR050595">
    <property type="entry name" value="Bact_response_regulator"/>
</dbReference>
<dbReference type="Gene3D" id="3.40.50.2300">
    <property type="match status" value="1"/>
</dbReference>
<dbReference type="Pfam" id="PF00072">
    <property type="entry name" value="Response_reg"/>
    <property type="match status" value="1"/>
</dbReference>
<reference evidence="5" key="2">
    <citation type="submission" date="2020-08" db="EMBL/GenBank/DDBJ databases">
        <authorList>
            <person name="Chen M."/>
            <person name="Teng W."/>
            <person name="Zhao L."/>
            <person name="Hu C."/>
            <person name="Zhou Y."/>
            <person name="Han B."/>
            <person name="Song L."/>
            <person name="Shu W."/>
        </authorList>
    </citation>
    <scope>NUCLEOTIDE SEQUENCE</scope>
    <source>
        <strain evidence="5">FACHB-1375</strain>
    </source>
</reference>
<keyword evidence="2" id="KW-0902">Two-component regulatory system</keyword>
<dbReference type="EMBL" id="JACJPW010000045">
    <property type="protein sequence ID" value="MBD2182948.1"/>
    <property type="molecule type" value="Genomic_DNA"/>
</dbReference>
<dbReference type="Proteomes" id="UP000641646">
    <property type="component" value="Unassembled WGS sequence"/>
</dbReference>
<name>A0A926ZH62_9CYAN</name>
<sequence>MSTLPKLAQNIALLSQKRATGEWLLNSSNSEWKLNFYRGHLLCTPGGFHRCRRWQRALKQNCPDFVPEETSLNEPWEYQLLNVGLAQKQLSITQAKAVIRTMAEEVLFSLACHSVTGSRWLPSKQPNVEILSSLPLPSEEIEQSIKKVQHLWQQWQKASLDNILPEQVPVWKEPPKEQNWSLQKLLNGDNTLWDIAYQLKRPVTNVTLSLLPLIKRGAVELKEVPDLSSPILKQTKKKVRSTSAGESASSNKQPLIACIDDSPVVAQTLEKILAPAGYRVLKITEPLRQMSALVKHKPDLIFLDLLMPDASGYNICTFLRKTPMFQKTPIIILTSRDSVVNRGQAKLTGASDFLSKPPEPEKVLQVIQKYLSVDRQP</sequence>
<feature type="modified residue" description="4-aspartylphosphate" evidence="3">
    <location>
        <position position="304"/>
    </location>
</feature>
<evidence type="ECO:0000256" key="2">
    <source>
        <dbReference type="PIRNR" id="PIRNR005897"/>
    </source>
</evidence>
<dbReference type="GO" id="GO:0000160">
    <property type="term" value="P:phosphorelay signal transduction system"/>
    <property type="evidence" value="ECO:0007669"/>
    <property type="project" value="UniProtKB-KW"/>
</dbReference>
<dbReference type="PANTHER" id="PTHR44591:SF23">
    <property type="entry name" value="CHEY SUBFAMILY"/>
    <property type="match status" value="1"/>
</dbReference>
<dbReference type="PANTHER" id="PTHR44591">
    <property type="entry name" value="STRESS RESPONSE REGULATOR PROTEIN 1"/>
    <property type="match status" value="1"/>
</dbReference>
<feature type="domain" description="Response regulatory" evidence="4">
    <location>
        <begin position="255"/>
        <end position="371"/>
    </location>
</feature>
<dbReference type="InterPro" id="IPR011006">
    <property type="entry name" value="CheY-like_superfamily"/>
</dbReference>
<evidence type="ECO:0000313" key="5">
    <source>
        <dbReference type="EMBL" id="MBD2182948.1"/>
    </source>
</evidence>
<dbReference type="SUPFAM" id="SSF52172">
    <property type="entry name" value="CheY-like"/>
    <property type="match status" value="1"/>
</dbReference>
<evidence type="ECO:0000256" key="3">
    <source>
        <dbReference type="PROSITE-ProRule" id="PRU00169"/>
    </source>
</evidence>
<keyword evidence="1 3" id="KW-0597">Phosphoprotein</keyword>
<dbReference type="InterPro" id="IPR001789">
    <property type="entry name" value="Sig_transdc_resp-reg_receiver"/>
</dbReference>
<protein>
    <recommendedName>
        <fullName evidence="2">Protein PatA</fullName>
    </recommendedName>
</protein>
<dbReference type="GO" id="GO:0043158">
    <property type="term" value="P:heterocyst development"/>
    <property type="evidence" value="ECO:0007669"/>
    <property type="project" value="UniProtKB-KW"/>
</dbReference>
<keyword evidence="6" id="KW-1185">Reference proteome</keyword>
<dbReference type="AlphaFoldDB" id="A0A926ZH62"/>
<evidence type="ECO:0000313" key="6">
    <source>
        <dbReference type="Proteomes" id="UP000641646"/>
    </source>
</evidence>
<dbReference type="SMART" id="SM00448">
    <property type="entry name" value="REC"/>
    <property type="match status" value="1"/>
</dbReference>
<comment type="caution">
    <text evidence="5">The sequence shown here is derived from an EMBL/GenBank/DDBJ whole genome shotgun (WGS) entry which is preliminary data.</text>
</comment>
<keyword evidence="2" id="KW-0364">Heterocyst</keyword>
<reference evidence="5" key="1">
    <citation type="journal article" date="2015" name="ISME J.">
        <title>Draft Genome Sequence of Streptomyces incarnatus NRRL8089, which Produces the Nucleoside Antibiotic Sinefungin.</title>
        <authorList>
            <person name="Oshima K."/>
            <person name="Hattori M."/>
            <person name="Shimizu H."/>
            <person name="Fukuda K."/>
            <person name="Nemoto M."/>
            <person name="Inagaki K."/>
            <person name="Tamura T."/>
        </authorList>
    </citation>
    <scope>NUCLEOTIDE SEQUENCE</scope>
    <source>
        <strain evidence="5">FACHB-1375</strain>
    </source>
</reference>
<accession>A0A926ZH62</accession>
<dbReference type="InterPro" id="IPR024186">
    <property type="entry name" value="Sig_transdc_resp-reg_PatA"/>
</dbReference>
<evidence type="ECO:0000259" key="4">
    <source>
        <dbReference type="PROSITE" id="PS50110"/>
    </source>
</evidence>
<dbReference type="GO" id="GO:0030428">
    <property type="term" value="C:cell septum"/>
    <property type="evidence" value="ECO:0007669"/>
    <property type="project" value="UniProtKB-SubCell"/>
</dbReference>
<organism evidence="5 6">
    <name type="scientific">Aerosakkonema funiforme FACHB-1375</name>
    <dbReference type="NCBI Taxonomy" id="2949571"/>
    <lineage>
        <taxon>Bacteria</taxon>
        <taxon>Bacillati</taxon>
        <taxon>Cyanobacteriota</taxon>
        <taxon>Cyanophyceae</taxon>
        <taxon>Oscillatoriophycideae</taxon>
        <taxon>Aerosakkonematales</taxon>
        <taxon>Aerosakkonemataceae</taxon>
        <taxon>Aerosakkonema</taxon>
    </lineage>
</organism>